<evidence type="ECO:0000313" key="9">
    <source>
        <dbReference type="Proteomes" id="UP000250266"/>
    </source>
</evidence>
<dbReference type="Proteomes" id="UP000250266">
    <property type="component" value="Unassembled WGS sequence"/>
</dbReference>
<evidence type="ECO:0000256" key="5">
    <source>
        <dbReference type="ARBA" id="ARBA00022840"/>
    </source>
</evidence>
<dbReference type="InterPro" id="IPR042099">
    <property type="entry name" value="ANL_N_sf"/>
</dbReference>
<accession>A0A8E2E0H9</accession>
<comment type="similarity">
    <text evidence="2">Belongs to the ATP-dependent AMP-binding enzyme family.</text>
</comment>
<dbReference type="Pfam" id="PF00501">
    <property type="entry name" value="AMP-binding"/>
    <property type="match status" value="1"/>
</dbReference>
<evidence type="ECO:0000259" key="6">
    <source>
        <dbReference type="Pfam" id="PF00501"/>
    </source>
</evidence>
<evidence type="ECO:0000256" key="2">
    <source>
        <dbReference type="ARBA" id="ARBA00006432"/>
    </source>
</evidence>
<name>A0A8E2E0H9_9PEZI</name>
<organism evidence="8 9">
    <name type="scientific">Lepidopterella palustris CBS 459.81</name>
    <dbReference type="NCBI Taxonomy" id="1314670"/>
    <lineage>
        <taxon>Eukaryota</taxon>
        <taxon>Fungi</taxon>
        <taxon>Dikarya</taxon>
        <taxon>Ascomycota</taxon>
        <taxon>Pezizomycotina</taxon>
        <taxon>Dothideomycetes</taxon>
        <taxon>Pleosporomycetidae</taxon>
        <taxon>Mytilinidiales</taxon>
        <taxon>Argynnaceae</taxon>
        <taxon>Lepidopterella</taxon>
    </lineage>
</organism>
<keyword evidence="5" id="KW-0067">ATP-binding</keyword>
<feature type="domain" description="AMP-binding enzyme C-terminal" evidence="7">
    <location>
        <begin position="431"/>
        <end position="507"/>
    </location>
</feature>
<dbReference type="PANTHER" id="PTHR24096">
    <property type="entry name" value="LONG-CHAIN-FATTY-ACID--COA LIGASE"/>
    <property type="match status" value="1"/>
</dbReference>
<dbReference type="EMBL" id="KV745357">
    <property type="protein sequence ID" value="OCK75142.1"/>
    <property type="molecule type" value="Genomic_DNA"/>
</dbReference>
<dbReference type="GO" id="GO:0005524">
    <property type="term" value="F:ATP binding"/>
    <property type="evidence" value="ECO:0007669"/>
    <property type="project" value="UniProtKB-KW"/>
</dbReference>
<evidence type="ECO:0000256" key="1">
    <source>
        <dbReference type="ARBA" id="ARBA00005179"/>
    </source>
</evidence>
<dbReference type="InterPro" id="IPR000873">
    <property type="entry name" value="AMP-dep_synth/lig_dom"/>
</dbReference>
<dbReference type="GO" id="GO:0019748">
    <property type="term" value="P:secondary metabolic process"/>
    <property type="evidence" value="ECO:0007669"/>
    <property type="project" value="TreeGrafter"/>
</dbReference>
<dbReference type="Gene3D" id="3.30.300.30">
    <property type="match status" value="1"/>
</dbReference>
<proteinExistence type="inferred from homology"/>
<dbReference type="Gene3D" id="3.40.50.12780">
    <property type="entry name" value="N-terminal domain of ligase-like"/>
    <property type="match status" value="1"/>
</dbReference>
<evidence type="ECO:0000259" key="7">
    <source>
        <dbReference type="Pfam" id="PF13193"/>
    </source>
</evidence>
<sequence>MDSCKATDFVSWTLTCETEEKDKPLLIDAANPSRYLTFNKLRTVVRQLIAGLKSQGIQPGDCVCINSFNDIFFTAVYLGVVGAGARFTGVNPAYTTPEMTHHLKLTQAKLIIAQPSLLGVTIAAAKICGIPRSAIFVFDVGEVDTDSGIRSWQALLRHGESDWVSVEDPAATVAVYSSTSGTSGLPKMAMLPHTYLVSQAALRRSPPNLSYSSIRLLCLPQFHAFATPLVPASIRYGDPIYIMRRYQPAQFVESIAKYQITETYVAPPVLIGLPKSPLCTKEAMQSIRQIWTGGAGIKYSNTLPMYSHLHPDARIAQVWGMTEVGWVTEMPYPELSQDDSIGRLLPGFDVKVVDDDNNILTQDNEVGELVIKAPAPMLGYLGNKKSTDESVDSEGWLYSGDIGYRCQGKWFVVDRKKDLIKVRAWQVSPGEIESVLLLHPHIIDVGVIGVGLLNGQDEIPKAFVVVRPGCELNEKEVKDFARKSLANYKIPQEVVFTDAIPRNPTGKILRRILKAESEGSVDEGVAKTWVESDEKNDPKWGMRMLQWTVETARKKVRAGLRWGVRCYGSKE</sequence>
<protein>
    <submittedName>
        <fullName evidence="8">Acetyl-CoA synthetase-like protein</fullName>
    </submittedName>
</protein>
<dbReference type="PANTHER" id="PTHR24096:SF317">
    <property type="entry name" value="ADENYLATE-FORMING ENZYME AFEA"/>
    <property type="match status" value="1"/>
</dbReference>
<dbReference type="Pfam" id="PF13193">
    <property type="entry name" value="AMP-binding_C"/>
    <property type="match status" value="1"/>
</dbReference>
<dbReference type="SUPFAM" id="SSF56801">
    <property type="entry name" value="Acetyl-CoA synthetase-like"/>
    <property type="match status" value="1"/>
</dbReference>
<dbReference type="InterPro" id="IPR045851">
    <property type="entry name" value="AMP-bd_C_sf"/>
</dbReference>
<feature type="domain" description="AMP-dependent synthetase/ligase" evidence="6">
    <location>
        <begin position="20"/>
        <end position="381"/>
    </location>
</feature>
<reference evidence="8 9" key="1">
    <citation type="journal article" date="2016" name="Nat. Commun.">
        <title>Ectomycorrhizal ecology is imprinted in the genome of the dominant symbiotic fungus Cenococcum geophilum.</title>
        <authorList>
            <consortium name="DOE Joint Genome Institute"/>
            <person name="Peter M."/>
            <person name="Kohler A."/>
            <person name="Ohm R.A."/>
            <person name="Kuo A."/>
            <person name="Krutzmann J."/>
            <person name="Morin E."/>
            <person name="Arend M."/>
            <person name="Barry K.W."/>
            <person name="Binder M."/>
            <person name="Choi C."/>
            <person name="Clum A."/>
            <person name="Copeland A."/>
            <person name="Grisel N."/>
            <person name="Haridas S."/>
            <person name="Kipfer T."/>
            <person name="LaButti K."/>
            <person name="Lindquist E."/>
            <person name="Lipzen A."/>
            <person name="Maire R."/>
            <person name="Meier B."/>
            <person name="Mihaltcheva S."/>
            <person name="Molinier V."/>
            <person name="Murat C."/>
            <person name="Poggeler S."/>
            <person name="Quandt C.A."/>
            <person name="Sperisen C."/>
            <person name="Tritt A."/>
            <person name="Tisserant E."/>
            <person name="Crous P.W."/>
            <person name="Henrissat B."/>
            <person name="Nehls U."/>
            <person name="Egli S."/>
            <person name="Spatafora J.W."/>
            <person name="Grigoriev I.V."/>
            <person name="Martin F.M."/>
        </authorList>
    </citation>
    <scope>NUCLEOTIDE SEQUENCE [LARGE SCALE GENOMIC DNA]</scope>
    <source>
        <strain evidence="8 9">CBS 459.81</strain>
    </source>
</reference>
<dbReference type="InterPro" id="IPR025110">
    <property type="entry name" value="AMP-bd_C"/>
</dbReference>
<keyword evidence="9" id="KW-1185">Reference proteome</keyword>
<dbReference type="GO" id="GO:0016405">
    <property type="term" value="F:CoA-ligase activity"/>
    <property type="evidence" value="ECO:0007669"/>
    <property type="project" value="TreeGrafter"/>
</dbReference>
<evidence type="ECO:0000313" key="8">
    <source>
        <dbReference type="EMBL" id="OCK75142.1"/>
    </source>
</evidence>
<evidence type="ECO:0000256" key="4">
    <source>
        <dbReference type="ARBA" id="ARBA00022741"/>
    </source>
</evidence>
<keyword evidence="3" id="KW-0436">Ligase</keyword>
<comment type="pathway">
    <text evidence="1">Secondary metabolite biosynthesis.</text>
</comment>
<dbReference type="AlphaFoldDB" id="A0A8E2E0H9"/>
<dbReference type="OrthoDB" id="6509636at2759"/>
<gene>
    <name evidence="8" type="ORF">K432DRAFT_179071</name>
</gene>
<evidence type="ECO:0000256" key="3">
    <source>
        <dbReference type="ARBA" id="ARBA00022598"/>
    </source>
</evidence>
<keyword evidence="4" id="KW-0547">Nucleotide-binding</keyword>